<proteinExistence type="predicted"/>
<accession>A0ABQ1PWM7</accession>
<evidence type="ECO:0000313" key="2">
    <source>
        <dbReference type="Proteomes" id="UP000642571"/>
    </source>
</evidence>
<sequence>MTRISDEDNQLLVEQNPRTINGIKMPAIEPQHNKHGTNRFERTEGSDGALHTKIVDSNGNPLFSANLPGTVEAVGKVREGVNTSALSVGSAPTKLGGVSGRRLLKITPIGEEIFIGDASVSISNGFPVLPGETQVITFDPTNPVDLYGIASQSTQVKILETY</sequence>
<evidence type="ECO:0000313" key="1">
    <source>
        <dbReference type="EMBL" id="GGD05457.1"/>
    </source>
</evidence>
<dbReference type="EMBL" id="BMIN01000003">
    <property type="protein sequence ID" value="GGD05457.1"/>
    <property type="molecule type" value="Genomic_DNA"/>
</dbReference>
<reference evidence="2" key="1">
    <citation type="journal article" date="2019" name="Int. J. Syst. Evol. Microbiol.">
        <title>The Global Catalogue of Microorganisms (GCM) 10K type strain sequencing project: providing services to taxonomists for standard genome sequencing and annotation.</title>
        <authorList>
            <consortium name="The Broad Institute Genomics Platform"/>
            <consortium name="The Broad Institute Genome Sequencing Center for Infectious Disease"/>
            <person name="Wu L."/>
            <person name="Ma J."/>
        </authorList>
    </citation>
    <scope>NUCLEOTIDE SEQUENCE [LARGE SCALE GENOMIC DNA]</scope>
    <source>
        <strain evidence="2">CGMCC 1.15353</strain>
    </source>
</reference>
<dbReference type="RefSeq" id="WP_188651648.1">
    <property type="nucleotide sequence ID" value="NZ_BMIN01000003.1"/>
</dbReference>
<name>A0ABQ1PWM7_9BACI</name>
<organism evidence="1 2">
    <name type="scientific">Pontibacillus salipaludis</name>
    <dbReference type="NCBI Taxonomy" id="1697394"/>
    <lineage>
        <taxon>Bacteria</taxon>
        <taxon>Bacillati</taxon>
        <taxon>Bacillota</taxon>
        <taxon>Bacilli</taxon>
        <taxon>Bacillales</taxon>
        <taxon>Bacillaceae</taxon>
        <taxon>Pontibacillus</taxon>
    </lineage>
</organism>
<keyword evidence="2" id="KW-1185">Reference proteome</keyword>
<gene>
    <name evidence="1" type="ORF">GCM10011389_11210</name>
</gene>
<protein>
    <submittedName>
        <fullName evidence="1">Uncharacterized protein</fullName>
    </submittedName>
</protein>
<comment type="caution">
    <text evidence="1">The sequence shown here is derived from an EMBL/GenBank/DDBJ whole genome shotgun (WGS) entry which is preliminary data.</text>
</comment>
<dbReference type="Proteomes" id="UP000642571">
    <property type="component" value="Unassembled WGS sequence"/>
</dbReference>